<gene>
    <name evidence="1" type="ORF">DFR69_109141</name>
</gene>
<dbReference type="Proteomes" id="UP000246410">
    <property type="component" value="Unassembled WGS sequence"/>
</dbReference>
<dbReference type="Gene3D" id="1.10.287.1060">
    <property type="entry name" value="ESAT-6-like"/>
    <property type="match status" value="1"/>
</dbReference>
<evidence type="ECO:0000313" key="1">
    <source>
        <dbReference type="EMBL" id="PWV72225.1"/>
    </source>
</evidence>
<dbReference type="Pfam" id="PF06013">
    <property type="entry name" value="WXG100"/>
    <property type="match status" value="1"/>
</dbReference>
<dbReference type="EMBL" id="QGTL01000009">
    <property type="protein sequence ID" value="PWV72225.1"/>
    <property type="molecule type" value="Genomic_DNA"/>
</dbReference>
<dbReference type="InterPro" id="IPR010310">
    <property type="entry name" value="T7SS_ESAT-6-like"/>
</dbReference>
<reference evidence="1 2" key="1">
    <citation type="submission" date="2018-05" db="EMBL/GenBank/DDBJ databases">
        <title>Genomic Encyclopedia of Type Strains, Phase IV (KMG-IV): sequencing the most valuable type-strain genomes for metagenomic binning, comparative biology and taxonomic classification.</title>
        <authorList>
            <person name="Goeker M."/>
        </authorList>
    </citation>
    <scope>NUCLEOTIDE SEQUENCE [LARGE SCALE GENOMIC DNA]</scope>
    <source>
        <strain evidence="1 2">DSM 44717</strain>
    </source>
</reference>
<dbReference type="SUPFAM" id="SSF140453">
    <property type="entry name" value="EsxAB dimer-like"/>
    <property type="match status" value="1"/>
</dbReference>
<evidence type="ECO:0000313" key="2">
    <source>
        <dbReference type="Proteomes" id="UP000246410"/>
    </source>
</evidence>
<proteinExistence type="predicted"/>
<organism evidence="1 2">
    <name type="scientific">Nocardia neocaledoniensis</name>
    <dbReference type="NCBI Taxonomy" id="236511"/>
    <lineage>
        <taxon>Bacteria</taxon>
        <taxon>Bacillati</taxon>
        <taxon>Actinomycetota</taxon>
        <taxon>Actinomycetes</taxon>
        <taxon>Mycobacteriales</taxon>
        <taxon>Nocardiaceae</taxon>
        <taxon>Nocardia</taxon>
    </lineage>
</organism>
<comment type="caution">
    <text evidence="1">The sequence shown here is derived from an EMBL/GenBank/DDBJ whole genome shotgun (WGS) entry which is preliminary data.</text>
</comment>
<accession>A0A317NAI2</accession>
<dbReference type="AlphaFoldDB" id="A0A317NAI2"/>
<dbReference type="RefSeq" id="WP_146229407.1">
    <property type="nucleotide sequence ID" value="NZ_QGTL01000009.1"/>
</dbReference>
<keyword evidence="2" id="KW-1185">Reference proteome</keyword>
<dbReference type="InterPro" id="IPR036689">
    <property type="entry name" value="ESAT-6-like_sf"/>
</dbReference>
<sequence length="112" mass="11463">MAGEDETPGAAFAMVPDDVTDAGVYIQQVAESLINGLGTLDREVSTVLDSWTGAAAEAFGDGWTETKKGAADVLNALTTMGELLGIASNAVASQDISNSDALSSLDLPQLNM</sequence>
<name>A0A317NAI2_9NOCA</name>
<protein>
    <submittedName>
        <fullName evidence="1">WXG100 family type VII secretion target</fullName>
    </submittedName>
</protein>